<dbReference type="Gene3D" id="2.60.40.380">
    <property type="entry name" value="Purple acid phosphatase-like, N-terminal"/>
    <property type="match status" value="1"/>
</dbReference>
<dbReference type="RefSeq" id="WP_377977100.1">
    <property type="nucleotide sequence ID" value="NZ_JBBKYA010000005.1"/>
</dbReference>
<dbReference type="GO" id="GO:0016787">
    <property type="term" value="F:hydrolase activity"/>
    <property type="evidence" value="ECO:0007669"/>
    <property type="project" value="UniProtKB-KW"/>
</dbReference>
<accession>A0ABW6D3S6</accession>
<dbReference type="Pfam" id="PF00149">
    <property type="entry name" value="Metallophos"/>
    <property type="match status" value="1"/>
</dbReference>
<keyword evidence="3" id="KW-0378">Hydrolase</keyword>
<dbReference type="Proteomes" id="UP001598114">
    <property type="component" value="Unassembled WGS sequence"/>
</dbReference>
<reference evidence="3 4" key="1">
    <citation type="submission" date="2024-03" db="EMBL/GenBank/DDBJ databases">
        <title>Aquirufa genome sequencing.</title>
        <authorList>
            <person name="Pitt A."/>
            <person name="Hahn M.W."/>
        </authorList>
    </citation>
    <scope>NUCLEOTIDE SEQUENCE [LARGE SCALE GENOMIC DNA]</scope>
    <source>
        <strain evidence="3 4">PLAD-142S6K</strain>
    </source>
</reference>
<sequence>MKNTFPNLFLCIFVGILSLLFQEVQAQNITRGPYLQMVSSNSTRIRFRTDAETKPSILVGKSPTALTRTIKQSTQTKEHELIIDSLTSNTRYYYKIVTATKSVGDSTYFFQTAPNKGSKNKISFWSTGDMYPGQQQLDVYEGFKKFIGNKYTNLYITVGDNVYAGASDTDFQNNFFQVYQNGPILKQSGLFPSTGNHDYDFTSVNQDDPSIAYFQNFTLPKNGELNGVASNHEAYYSFDYGNVHFICLDTHAWGEDKLRLWDGPSAQMTWLKKDLAANQQDWTVVYFHYPPYTKGSYDSDSNTGFNLPLYNLRNLLVPIFDEYHVDLVLSGHSHIFERSKPMKGHTGTSDTFDPLIHTPQTSSGKYDGSENSCPYLFDTNKASQNGTLYVVNGVGGGTKAPQPSGPHKAMYYSNASTNGSFYVEIENNRFDAKFLDTNGDVLDKFTIFKNLNLKPNTNLTLDYGKSADLVASWIGQYNWSTNQTSAGITVNPLISSAFQVSDPQKCFTEKFNVTVNAPLSMLESREIPFDQLSIYNLRGQLVNEINRAGIVNAELMDTLPKGGYILRLVYKQQEKVLKILN</sequence>
<dbReference type="Gene3D" id="3.60.21.10">
    <property type="match status" value="1"/>
</dbReference>
<name>A0ABW6D3S6_9BACT</name>
<protein>
    <submittedName>
        <fullName evidence="3">Metallophosphoesterase family protein</fullName>
        <ecNumber evidence="3">3.1.-.-</ecNumber>
    </submittedName>
</protein>
<keyword evidence="1" id="KW-0732">Signal</keyword>
<dbReference type="EMBL" id="JBBKYA010000005">
    <property type="protein sequence ID" value="MFD3276657.1"/>
    <property type="molecule type" value="Genomic_DNA"/>
</dbReference>
<proteinExistence type="predicted"/>
<dbReference type="PANTHER" id="PTHR45867:SF3">
    <property type="entry name" value="ACID PHOSPHATASE TYPE 7"/>
    <property type="match status" value="1"/>
</dbReference>
<comment type="caution">
    <text evidence="3">The sequence shown here is derived from an EMBL/GenBank/DDBJ whole genome shotgun (WGS) entry which is preliminary data.</text>
</comment>
<dbReference type="InterPro" id="IPR008963">
    <property type="entry name" value="Purple_acid_Pase-like_N"/>
</dbReference>
<gene>
    <name evidence="3" type="ORF">SKC38_10505</name>
</gene>
<evidence type="ECO:0000313" key="3">
    <source>
        <dbReference type="EMBL" id="MFD3276657.1"/>
    </source>
</evidence>
<dbReference type="SUPFAM" id="SSF49363">
    <property type="entry name" value="Purple acid phosphatase, N-terminal domain"/>
    <property type="match status" value="1"/>
</dbReference>
<keyword evidence="4" id="KW-1185">Reference proteome</keyword>
<evidence type="ECO:0000313" key="4">
    <source>
        <dbReference type="Proteomes" id="UP001598114"/>
    </source>
</evidence>
<dbReference type="PANTHER" id="PTHR45867">
    <property type="entry name" value="PURPLE ACID PHOSPHATASE"/>
    <property type="match status" value="1"/>
</dbReference>
<feature type="domain" description="Calcineurin-like phosphoesterase" evidence="2">
    <location>
        <begin position="124"/>
        <end position="335"/>
    </location>
</feature>
<evidence type="ECO:0000256" key="1">
    <source>
        <dbReference type="ARBA" id="ARBA00022729"/>
    </source>
</evidence>
<evidence type="ECO:0000259" key="2">
    <source>
        <dbReference type="Pfam" id="PF00149"/>
    </source>
</evidence>
<dbReference type="InterPro" id="IPR004843">
    <property type="entry name" value="Calcineurin-like_PHP"/>
</dbReference>
<dbReference type="SUPFAM" id="SSF56300">
    <property type="entry name" value="Metallo-dependent phosphatases"/>
    <property type="match status" value="1"/>
</dbReference>
<organism evidence="3 4">
    <name type="scientific">Aquirufa echingensis</name>
    <dbReference type="NCBI Taxonomy" id="3096516"/>
    <lineage>
        <taxon>Bacteria</taxon>
        <taxon>Pseudomonadati</taxon>
        <taxon>Bacteroidota</taxon>
        <taxon>Cytophagia</taxon>
        <taxon>Cytophagales</taxon>
        <taxon>Flectobacillaceae</taxon>
        <taxon>Aquirufa</taxon>
    </lineage>
</organism>
<dbReference type="InterPro" id="IPR029052">
    <property type="entry name" value="Metallo-depent_PP-like"/>
</dbReference>
<dbReference type="EC" id="3.1.-.-" evidence="3"/>